<evidence type="ECO:0000256" key="8">
    <source>
        <dbReference type="ARBA" id="ARBA00022741"/>
    </source>
</evidence>
<evidence type="ECO:0000256" key="3">
    <source>
        <dbReference type="ARBA" id="ARBA00011233"/>
    </source>
</evidence>
<comment type="similarity">
    <text evidence="2 15">Belongs to the Cob(I)alamin adenosyltransferase family.</text>
</comment>
<dbReference type="Pfam" id="PF01923">
    <property type="entry name" value="Cob_adeno_trans"/>
    <property type="match status" value="1"/>
</dbReference>
<evidence type="ECO:0000256" key="15">
    <source>
        <dbReference type="RuleBase" id="RU366026"/>
    </source>
</evidence>
<evidence type="ECO:0000256" key="9">
    <source>
        <dbReference type="ARBA" id="ARBA00022840"/>
    </source>
</evidence>
<comment type="catalytic activity">
    <reaction evidence="13 15">
        <text>2 cob(II)yrinate a,c diamide + reduced [electron-transfer flavoprotein] + 2 ATP = 2 adenosylcob(III)yrinate a,c-diamide + 2 triphosphate + oxidized [electron-transfer flavoprotein] + 3 H(+)</text>
        <dbReference type="Rhea" id="RHEA:11528"/>
        <dbReference type="Rhea" id="RHEA-COMP:10685"/>
        <dbReference type="Rhea" id="RHEA-COMP:10686"/>
        <dbReference type="ChEBI" id="CHEBI:15378"/>
        <dbReference type="ChEBI" id="CHEBI:18036"/>
        <dbReference type="ChEBI" id="CHEBI:30616"/>
        <dbReference type="ChEBI" id="CHEBI:57692"/>
        <dbReference type="ChEBI" id="CHEBI:58307"/>
        <dbReference type="ChEBI" id="CHEBI:58503"/>
        <dbReference type="ChEBI" id="CHEBI:58537"/>
        <dbReference type="EC" id="2.5.1.17"/>
    </reaction>
</comment>
<dbReference type="PANTHER" id="PTHR12213">
    <property type="entry name" value="CORRINOID ADENOSYLTRANSFERASE"/>
    <property type="match status" value="1"/>
</dbReference>
<dbReference type="Gene3D" id="1.20.1200.10">
    <property type="entry name" value="Cobalamin adenosyltransferase-like"/>
    <property type="match status" value="1"/>
</dbReference>
<dbReference type="FunFam" id="1.20.1200.10:FF:000001">
    <property type="entry name" value="Cob(I)yrinic acid a,c-diamide adenosyltransferase"/>
    <property type="match status" value="1"/>
</dbReference>
<evidence type="ECO:0000256" key="4">
    <source>
        <dbReference type="ARBA" id="ARBA00012454"/>
    </source>
</evidence>
<accession>A0A1H9P858</accession>
<gene>
    <name evidence="17" type="ORF">SAMN05444126_101105</name>
</gene>
<evidence type="ECO:0000256" key="11">
    <source>
        <dbReference type="ARBA" id="ARBA00033334"/>
    </source>
</evidence>
<keyword evidence="8 15" id="KW-0547">Nucleotide-binding</keyword>
<evidence type="ECO:0000256" key="5">
    <source>
        <dbReference type="ARBA" id="ARBA00020963"/>
    </source>
</evidence>
<evidence type="ECO:0000256" key="10">
    <source>
        <dbReference type="ARBA" id="ARBA00031529"/>
    </source>
</evidence>
<organism evidence="17 18">
    <name type="scientific">Salisediminibacterium halotolerans</name>
    <dbReference type="NCBI Taxonomy" id="517425"/>
    <lineage>
        <taxon>Bacteria</taxon>
        <taxon>Bacillati</taxon>
        <taxon>Bacillota</taxon>
        <taxon>Bacilli</taxon>
        <taxon>Bacillales</taxon>
        <taxon>Bacillaceae</taxon>
        <taxon>Salisediminibacterium</taxon>
    </lineage>
</organism>
<keyword evidence="18" id="KW-1185">Reference proteome</keyword>
<name>A0A1H9P858_9BACI</name>
<keyword evidence="6 15" id="KW-0169">Cobalamin biosynthesis</keyword>
<dbReference type="PANTHER" id="PTHR12213:SF0">
    <property type="entry name" value="CORRINOID ADENOSYLTRANSFERASE MMAB"/>
    <property type="match status" value="1"/>
</dbReference>
<dbReference type="AlphaFoldDB" id="A0A1H9P858"/>
<keyword evidence="7 15" id="KW-0808">Transferase</keyword>
<dbReference type="InterPro" id="IPR036451">
    <property type="entry name" value="CblAdoTrfase-like_sf"/>
</dbReference>
<evidence type="ECO:0000256" key="14">
    <source>
        <dbReference type="ARBA" id="ARBA00048692"/>
    </source>
</evidence>
<dbReference type="STRING" id="1464123.SAMN05444126_101105"/>
<evidence type="ECO:0000256" key="12">
    <source>
        <dbReference type="ARBA" id="ARBA00033354"/>
    </source>
</evidence>
<proteinExistence type="inferred from homology"/>
<comment type="catalytic activity">
    <reaction evidence="14 15">
        <text>2 cob(II)alamin + reduced [electron-transfer flavoprotein] + 2 ATP = 2 adenosylcob(III)alamin + 2 triphosphate + oxidized [electron-transfer flavoprotein] + 3 H(+)</text>
        <dbReference type="Rhea" id="RHEA:28671"/>
        <dbReference type="Rhea" id="RHEA-COMP:10685"/>
        <dbReference type="Rhea" id="RHEA-COMP:10686"/>
        <dbReference type="ChEBI" id="CHEBI:15378"/>
        <dbReference type="ChEBI" id="CHEBI:16304"/>
        <dbReference type="ChEBI" id="CHEBI:18036"/>
        <dbReference type="ChEBI" id="CHEBI:18408"/>
        <dbReference type="ChEBI" id="CHEBI:30616"/>
        <dbReference type="ChEBI" id="CHEBI:57692"/>
        <dbReference type="ChEBI" id="CHEBI:58307"/>
        <dbReference type="EC" id="2.5.1.17"/>
    </reaction>
</comment>
<comment type="caution">
    <text evidence="17">The sequence shown here is derived from an EMBL/GenBank/DDBJ whole genome shotgun (WGS) entry which is preliminary data.</text>
</comment>
<dbReference type="GO" id="GO:0009236">
    <property type="term" value="P:cobalamin biosynthetic process"/>
    <property type="evidence" value="ECO:0007669"/>
    <property type="project" value="UniProtKB-UniRule"/>
</dbReference>
<dbReference type="SUPFAM" id="SSF89028">
    <property type="entry name" value="Cobalamin adenosyltransferase-like"/>
    <property type="match status" value="1"/>
</dbReference>
<dbReference type="NCBIfam" id="TIGR00636">
    <property type="entry name" value="PduO_Nterm"/>
    <property type="match status" value="1"/>
</dbReference>
<dbReference type="InterPro" id="IPR016030">
    <property type="entry name" value="CblAdoTrfase-like"/>
</dbReference>
<sequence>MMTTMKIYTKSGDQGDTQLIGRRVKKSNDRVEAYGTVDELNSQLGLTLTVIKNEEFADMYRDGLRIQHELFDLGGDLANVTGKADWSLQEEAVLNLERRIDVYWDEAPPIERFILPGGEEASAHLHICRTVARRAERAVVHVAETEEVPPQAIRYLNRLSDFFFAAARAVNVRREQEDIYYERGKNVFK</sequence>
<comment type="pathway">
    <text evidence="1 15">Cofactor biosynthesis; adenosylcobalamin biosynthesis; adenosylcobalamin from cob(II)yrinate a,c-diamide: step 2/7.</text>
</comment>
<dbReference type="EMBL" id="FOGV01000001">
    <property type="protein sequence ID" value="SER43969.1"/>
    <property type="molecule type" value="Genomic_DNA"/>
</dbReference>
<feature type="domain" description="Cobalamin adenosyltransferase-like" evidence="16">
    <location>
        <begin position="7"/>
        <end position="169"/>
    </location>
</feature>
<reference evidence="18" key="1">
    <citation type="submission" date="2016-10" db="EMBL/GenBank/DDBJ databases">
        <authorList>
            <person name="de Groot N.N."/>
        </authorList>
    </citation>
    <scope>NUCLEOTIDE SEQUENCE [LARGE SCALE GENOMIC DNA]</scope>
    <source>
        <strain evidence="18">10nlg</strain>
    </source>
</reference>
<comment type="subunit">
    <text evidence="3">Homotrimer.</text>
</comment>
<dbReference type="UniPathway" id="UPA00148">
    <property type="reaction ID" value="UER00233"/>
</dbReference>
<evidence type="ECO:0000256" key="6">
    <source>
        <dbReference type="ARBA" id="ARBA00022573"/>
    </source>
</evidence>
<dbReference type="InterPro" id="IPR029499">
    <property type="entry name" value="PduO-typ"/>
</dbReference>
<evidence type="ECO:0000313" key="18">
    <source>
        <dbReference type="Proteomes" id="UP000199318"/>
    </source>
</evidence>
<dbReference type="GO" id="GO:0005524">
    <property type="term" value="F:ATP binding"/>
    <property type="evidence" value="ECO:0007669"/>
    <property type="project" value="UniProtKB-UniRule"/>
</dbReference>
<dbReference type="GO" id="GO:0008817">
    <property type="term" value="F:corrinoid adenosyltransferase activity"/>
    <property type="evidence" value="ECO:0007669"/>
    <property type="project" value="UniProtKB-UniRule"/>
</dbReference>
<evidence type="ECO:0000256" key="7">
    <source>
        <dbReference type="ARBA" id="ARBA00022679"/>
    </source>
</evidence>
<evidence type="ECO:0000313" key="17">
    <source>
        <dbReference type="EMBL" id="SER43969.1"/>
    </source>
</evidence>
<evidence type="ECO:0000259" key="16">
    <source>
        <dbReference type="Pfam" id="PF01923"/>
    </source>
</evidence>
<dbReference type="EC" id="2.5.1.17" evidence="4 15"/>
<evidence type="ECO:0000256" key="1">
    <source>
        <dbReference type="ARBA" id="ARBA00005121"/>
    </source>
</evidence>
<evidence type="ECO:0000256" key="2">
    <source>
        <dbReference type="ARBA" id="ARBA00007487"/>
    </source>
</evidence>
<keyword evidence="9 15" id="KW-0067">ATP-binding</keyword>
<evidence type="ECO:0000256" key="13">
    <source>
        <dbReference type="ARBA" id="ARBA00048555"/>
    </source>
</evidence>
<dbReference type="Proteomes" id="UP000199318">
    <property type="component" value="Unassembled WGS sequence"/>
</dbReference>
<protein>
    <recommendedName>
        <fullName evidence="5 15">Corrinoid adenosyltransferase</fullName>
        <ecNumber evidence="4 15">2.5.1.17</ecNumber>
    </recommendedName>
    <alternativeName>
        <fullName evidence="10 15">Cob(II)alamin adenosyltransferase</fullName>
    </alternativeName>
    <alternativeName>
        <fullName evidence="12 15">Cob(II)yrinic acid a,c-diamide adenosyltransferase</fullName>
    </alternativeName>
    <alternativeName>
        <fullName evidence="11 15">Cobinamide/cobalamin adenosyltransferase</fullName>
    </alternativeName>
</protein>